<sequence length="207" mass="24427">MKTYFLHKNENSKELILFFGGFASHFSHFKHLSSKKNVLMCYDYEDFNLTLNLNSFEKITLIAFSMGVCVANKLLRNVNFYSKIKLKIAINGSNLGIDKKLGIHPRVFLKTIKKFSLENFKKTLFKEEINLAKDFVFKQEKELKKELENLWNFANKEQESFLLWDKIYASKNDEIFPTSALENSFKTLDFIDAPHFLFFHFNAWDAF</sequence>
<dbReference type="Pfam" id="PF04301">
    <property type="entry name" value="BioG"/>
    <property type="match status" value="1"/>
</dbReference>
<evidence type="ECO:0000313" key="1">
    <source>
        <dbReference type="EMBL" id="ARJ57397.1"/>
    </source>
</evidence>
<dbReference type="InterPro" id="IPR007398">
    <property type="entry name" value="BioG"/>
</dbReference>
<organism evidence="1 2">
    <name type="scientific">Campylobacter cuniculorum DSM 23162 = LMG 24588</name>
    <dbReference type="NCBI Taxonomy" id="1121267"/>
    <lineage>
        <taxon>Bacteria</taxon>
        <taxon>Pseudomonadati</taxon>
        <taxon>Campylobacterota</taxon>
        <taxon>Epsilonproteobacteria</taxon>
        <taxon>Campylobacterales</taxon>
        <taxon>Campylobacteraceae</taxon>
        <taxon>Campylobacter</taxon>
    </lineage>
</organism>
<reference evidence="1 2" key="1">
    <citation type="submission" date="2017-04" db="EMBL/GenBank/DDBJ databases">
        <title>Complete genome sequence of the Campylobacter cuniculorum type strain LMG24588.</title>
        <authorList>
            <person name="Miller W.G."/>
            <person name="Yee E."/>
            <person name="Revez J."/>
            <person name="Bono J.L."/>
            <person name="Rossi M."/>
        </authorList>
    </citation>
    <scope>NUCLEOTIDE SEQUENCE [LARGE SCALE GENOMIC DNA]</scope>
    <source>
        <strain evidence="1 2">LMG 24588</strain>
    </source>
</reference>
<dbReference type="InterPro" id="IPR029058">
    <property type="entry name" value="AB_hydrolase_fold"/>
</dbReference>
<dbReference type="EMBL" id="CP020867">
    <property type="protein sequence ID" value="ARJ57397.1"/>
    <property type="molecule type" value="Genomic_DNA"/>
</dbReference>
<dbReference type="STRING" id="1121267.CCUN_1832"/>
<dbReference type="Proteomes" id="UP000192902">
    <property type="component" value="Chromosome"/>
</dbReference>
<protein>
    <recommendedName>
        <fullName evidence="3">DUF452 domain protein</fullName>
    </recommendedName>
</protein>
<dbReference type="KEGG" id="ccun:CCUN_1832"/>
<dbReference type="eggNOG" id="COG2830">
    <property type="taxonomic scope" value="Bacteria"/>
</dbReference>
<evidence type="ECO:0008006" key="3">
    <source>
        <dbReference type="Google" id="ProtNLM"/>
    </source>
</evidence>
<name>A0A1W6BZ76_9BACT</name>
<accession>A0A1W6BZ76</accession>
<dbReference type="RefSeq" id="WP_027305355.1">
    <property type="nucleotide sequence ID" value="NZ_CP020867.1"/>
</dbReference>
<dbReference type="AlphaFoldDB" id="A0A1W6BZ76"/>
<dbReference type="SUPFAM" id="SSF53474">
    <property type="entry name" value="alpha/beta-Hydrolases"/>
    <property type="match status" value="1"/>
</dbReference>
<proteinExistence type="predicted"/>
<evidence type="ECO:0000313" key="2">
    <source>
        <dbReference type="Proteomes" id="UP000192902"/>
    </source>
</evidence>
<dbReference type="OrthoDB" id="37047at2"/>
<gene>
    <name evidence="1" type="ORF">CCUN_1832</name>
</gene>